<protein>
    <submittedName>
        <fullName evidence="1">Uncharacterized protein</fullName>
    </submittedName>
</protein>
<reference evidence="1" key="1">
    <citation type="submission" date="2022-08" db="EMBL/GenBank/DDBJ databases">
        <title>Genome Sequence of Lecanicillium fungicola.</title>
        <authorList>
            <person name="Buettner E."/>
        </authorList>
    </citation>
    <scope>NUCLEOTIDE SEQUENCE</scope>
    <source>
        <strain evidence="1">Babe33</strain>
    </source>
</reference>
<organism evidence="1 2">
    <name type="scientific">Zarea fungicola</name>
    <dbReference type="NCBI Taxonomy" id="93591"/>
    <lineage>
        <taxon>Eukaryota</taxon>
        <taxon>Fungi</taxon>
        <taxon>Dikarya</taxon>
        <taxon>Ascomycota</taxon>
        <taxon>Pezizomycotina</taxon>
        <taxon>Sordariomycetes</taxon>
        <taxon>Hypocreomycetidae</taxon>
        <taxon>Hypocreales</taxon>
        <taxon>Cordycipitaceae</taxon>
        <taxon>Zarea</taxon>
    </lineage>
</organism>
<keyword evidence="2" id="KW-1185">Reference proteome</keyword>
<comment type="caution">
    <text evidence="1">The sequence shown here is derived from an EMBL/GenBank/DDBJ whole genome shotgun (WGS) entry which is preliminary data.</text>
</comment>
<dbReference type="EMBL" id="JANJQO010001560">
    <property type="protein sequence ID" value="KAJ2970319.1"/>
    <property type="molecule type" value="Genomic_DNA"/>
</dbReference>
<gene>
    <name evidence="1" type="ORF">NQ176_g8250</name>
</gene>
<evidence type="ECO:0000313" key="2">
    <source>
        <dbReference type="Proteomes" id="UP001143910"/>
    </source>
</evidence>
<sequence>MFAIRRTMATMAPQASILKQAGKVVCIGRNYADHIAELSNAKPKQPFFFLKPTSSMLLPGEGPCVRPKGIDMHFEVELALVMGKVVRDLKPDDYKGALEAIKGVYFSPIIFLPSCLQIPYPMEKKALIIPLCKAYAVAIDMTARNAQNEAKRKGLPWDIAKGFDTTWSCS</sequence>
<evidence type="ECO:0000313" key="1">
    <source>
        <dbReference type="EMBL" id="KAJ2970319.1"/>
    </source>
</evidence>
<proteinExistence type="predicted"/>
<dbReference type="Proteomes" id="UP001143910">
    <property type="component" value="Unassembled WGS sequence"/>
</dbReference>
<name>A0ACC1MU16_9HYPO</name>
<accession>A0ACC1MU16</accession>